<evidence type="ECO:0008006" key="3">
    <source>
        <dbReference type="Google" id="ProtNLM"/>
    </source>
</evidence>
<protein>
    <recommendedName>
        <fullName evidence="3">Ferritin-like domain-containing protein</fullName>
    </recommendedName>
</protein>
<sequence length="267" mass="30432">MLTLFDYAETCLHRGHRDELLHLTHEAKSKLDSGELTTSSNTKPLPITLVTFPAQPVWVAPRLVPKRKLTAKGGSAAFFHAIGHIEFVAIYLAWDILYRFRGLPNAFYQDWLRIADEEAQHFELISKHLQTLGIDYGDLPAHGGLWELAEQTADNLLARLALVPRCMEAHGLDVTPGLIEKFKQLDDNTSISILQRILTDEVGHVERGSFWFKYVCEQQQLNPETEYRRLLSDYYQGGKPKGPFNREMRIIAGFSNAELDWLEAQSL</sequence>
<dbReference type="RefSeq" id="WP_045778523.1">
    <property type="nucleotide sequence ID" value="NZ_LAJX01000049.1"/>
</dbReference>
<dbReference type="PANTHER" id="PTHR42782:SF4">
    <property type="entry name" value="DUF455 DOMAIN-CONTAINING PROTEIN"/>
    <property type="match status" value="1"/>
</dbReference>
<dbReference type="SUPFAM" id="SSF47240">
    <property type="entry name" value="Ferritin-like"/>
    <property type="match status" value="1"/>
</dbReference>
<dbReference type="InterPro" id="IPR012347">
    <property type="entry name" value="Ferritin-like"/>
</dbReference>
<name>A0A0F3IKK0_9GAMM</name>
<dbReference type="AlphaFoldDB" id="A0A0F3IKK0"/>
<dbReference type="EMBL" id="LAJX01000049">
    <property type="protein sequence ID" value="KJV07270.1"/>
    <property type="molecule type" value="Genomic_DNA"/>
</dbReference>
<reference evidence="2" key="1">
    <citation type="submission" date="2015-03" db="EMBL/GenBank/DDBJ databases">
        <title>Draft genome sequence of a novel methanotroph (Sn10-6) isolated from flooded ricefield rhizosphere in India.</title>
        <authorList>
            <person name="Pandit P.S."/>
            <person name="Pore S.D."/>
            <person name="Arora P."/>
            <person name="Kapse N.G."/>
            <person name="Dhakephalkar P.K."/>
            <person name="Rahalkar M.C."/>
        </authorList>
    </citation>
    <scope>NUCLEOTIDE SEQUENCE [LARGE SCALE GENOMIC DNA]</scope>
    <source>
        <strain evidence="2">Sn10-6</strain>
    </source>
</reference>
<dbReference type="OrthoDB" id="9778629at2"/>
<proteinExistence type="predicted"/>
<gene>
    <name evidence="1" type="ORF">VZ94_05875</name>
</gene>
<dbReference type="InterPro" id="IPR011197">
    <property type="entry name" value="UCP012318"/>
</dbReference>
<evidence type="ECO:0000313" key="2">
    <source>
        <dbReference type="Proteomes" id="UP000033684"/>
    </source>
</evidence>
<dbReference type="PATRIC" id="fig|1632867.3.peg.4553"/>
<organism evidence="1 2">
    <name type="scientific">Methylocucumis oryzae</name>
    <dbReference type="NCBI Taxonomy" id="1632867"/>
    <lineage>
        <taxon>Bacteria</taxon>
        <taxon>Pseudomonadati</taxon>
        <taxon>Pseudomonadota</taxon>
        <taxon>Gammaproteobacteria</taxon>
        <taxon>Methylococcales</taxon>
        <taxon>Methylococcaceae</taxon>
        <taxon>Methylocucumis</taxon>
    </lineage>
</organism>
<dbReference type="PANTHER" id="PTHR42782">
    <property type="entry name" value="SI:CH73-314G15.3"/>
    <property type="match status" value="1"/>
</dbReference>
<dbReference type="PIRSF" id="PIRSF012318">
    <property type="entry name" value="UCP012318"/>
    <property type="match status" value="1"/>
</dbReference>
<comment type="caution">
    <text evidence="1">The sequence shown here is derived from an EMBL/GenBank/DDBJ whole genome shotgun (WGS) entry which is preliminary data.</text>
</comment>
<dbReference type="InterPro" id="IPR009078">
    <property type="entry name" value="Ferritin-like_SF"/>
</dbReference>
<evidence type="ECO:0000313" key="1">
    <source>
        <dbReference type="EMBL" id="KJV07270.1"/>
    </source>
</evidence>
<dbReference type="InterPro" id="IPR007402">
    <property type="entry name" value="DUF455"/>
</dbReference>
<dbReference type="Gene3D" id="1.20.1260.10">
    <property type="match status" value="1"/>
</dbReference>
<dbReference type="Proteomes" id="UP000033684">
    <property type="component" value="Unassembled WGS sequence"/>
</dbReference>
<dbReference type="Pfam" id="PF04305">
    <property type="entry name" value="DUF455"/>
    <property type="match status" value="1"/>
</dbReference>
<accession>A0A0F3IKK0</accession>
<reference evidence="1 2" key="2">
    <citation type="journal article" date="2016" name="Microb. Ecol.">
        <title>Genome Characteristics of a Novel Type I Methanotroph (Sn10-6) Isolated from a Flooded Indian Rice Field.</title>
        <authorList>
            <person name="Rahalkar M.C."/>
            <person name="Pandit P.S."/>
            <person name="Dhakephalkar P.K."/>
            <person name="Pore S."/>
            <person name="Arora P."/>
            <person name="Kapse N."/>
        </authorList>
    </citation>
    <scope>NUCLEOTIDE SEQUENCE [LARGE SCALE GENOMIC DNA]</scope>
    <source>
        <strain evidence="1 2">Sn10-6</strain>
    </source>
</reference>
<keyword evidence="2" id="KW-1185">Reference proteome</keyword>
<dbReference type="CDD" id="cd00657">
    <property type="entry name" value="Ferritin_like"/>
    <property type="match status" value="1"/>
</dbReference>